<dbReference type="GO" id="GO:0005524">
    <property type="term" value="F:ATP binding"/>
    <property type="evidence" value="ECO:0007669"/>
    <property type="project" value="InterPro"/>
</dbReference>
<dbReference type="AlphaFoldDB" id="A0A9N8ZL33"/>
<dbReference type="EMBL" id="CAJVQA010001016">
    <property type="protein sequence ID" value="CAG8499485.1"/>
    <property type="molecule type" value="Genomic_DNA"/>
</dbReference>
<dbReference type="InterPro" id="IPR013815">
    <property type="entry name" value="ATP_grasp_subdomain_1"/>
</dbReference>
<dbReference type="SUPFAM" id="SSF56059">
    <property type="entry name" value="Glutathione synthetase ATP-binding domain-like"/>
    <property type="match status" value="1"/>
</dbReference>
<comment type="caution">
    <text evidence="1">The sequence shown here is derived from an EMBL/GenBank/DDBJ whole genome shotgun (WGS) entry which is preliminary data.</text>
</comment>
<evidence type="ECO:0000313" key="1">
    <source>
        <dbReference type="EMBL" id="CAG8499485.1"/>
    </source>
</evidence>
<gene>
    <name evidence="1" type="ORF">CPELLU_LOCUS2378</name>
</gene>
<keyword evidence="2" id="KW-1185">Reference proteome</keyword>
<protein>
    <submittedName>
        <fullName evidence="1">21653_t:CDS:1</fullName>
    </submittedName>
</protein>
<dbReference type="OrthoDB" id="10268014at2759"/>
<proteinExistence type="predicted"/>
<sequence>MNTVLPVNDSILSSDTNKRLCTRKEQENNVFINTMSINNPTKKVCPGDVNPEQCVISKVLNATIHPLVSSFFGLGNDRIIARYKSLNPQIDANVLRNCLEYEPKFYKWAATDFFNVIDSNGKRQMIIVESGSSPAGQEAMPLLDINKRHNGYKFVTQTAFKQALKDADPSLGELAIVCDVASDEAEATGYAAAISEETKEHVWIVMLYDVAKYEQLLKWENRVLYIKDQDEVWHPIRACFNRIAYKPWTYFPLNSKTVVFNNTISCLAGGHNKIMASKSFELFNTELSGSGLAIRFPKTVCNINKSEIFSCIEKMGGHAVIKSPYGSCGHGVYTITNPEELKKFFDANHHYEKFIVQSLVGSASWYTKLCPEKYYHIGTVSNCHNQTFVNDLRMMVSTDETGFHPVVIVSRRARDSWKVFGTNISVKLDSSWVEEHERLITVDQKEFDITGFGIDDLIDAYVQTVLSIIAIDKMCQKLFVNNEFSFELYRTLNPDDVLLDELLL</sequence>
<organism evidence="1 2">
    <name type="scientific">Cetraspora pellucida</name>
    <dbReference type="NCBI Taxonomy" id="1433469"/>
    <lineage>
        <taxon>Eukaryota</taxon>
        <taxon>Fungi</taxon>
        <taxon>Fungi incertae sedis</taxon>
        <taxon>Mucoromycota</taxon>
        <taxon>Glomeromycotina</taxon>
        <taxon>Glomeromycetes</taxon>
        <taxon>Diversisporales</taxon>
        <taxon>Gigasporaceae</taxon>
        <taxon>Cetraspora</taxon>
    </lineage>
</organism>
<reference evidence="1" key="1">
    <citation type="submission" date="2021-06" db="EMBL/GenBank/DDBJ databases">
        <authorList>
            <person name="Kallberg Y."/>
            <person name="Tangrot J."/>
            <person name="Rosling A."/>
        </authorList>
    </citation>
    <scope>NUCLEOTIDE SEQUENCE</scope>
    <source>
        <strain evidence="1">FL966</strain>
    </source>
</reference>
<dbReference type="Proteomes" id="UP000789759">
    <property type="component" value="Unassembled WGS sequence"/>
</dbReference>
<accession>A0A9N8ZL33</accession>
<name>A0A9N8ZL33_9GLOM</name>
<dbReference type="Gene3D" id="3.30.1490.20">
    <property type="entry name" value="ATP-grasp fold, A domain"/>
    <property type="match status" value="1"/>
</dbReference>
<evidence type="ECO:0000313" key="2">
    <source>
        <dbReference type="Proteomes" id="UP000789759"/>
    </source>
</evidence>